<sequence length="222" mass="25568">SHVTFQLPPVENGENWKIGWIQACTHMEFFNTYGTVSSFHNIRTLIIVYTDGILGDYGYTSWEFPEMVTREKPMINDSDGRNYPWYGSSHQVVTINGPINHVSKYTVTMRDFFHPWLAAMNLETKDIYILRTVEWKKIIEIAVDPKRQRGRRSMLVSDPSPEQPMIYDENLPIPTCALYPPTANSAQVLVWRPISGHPTLVVPPKSIEINTTNYAHLPLARY</sequence>
<evidence type="ECO:0000313" key="3">
    <source>
        <dbReference type="Proteomes" id="UP000677228"/>
    </source>
</evidence>
<dbReference type="PANTHER" id="PTHR31655">
    <property type="entry name" value="PROTEIN FAM78A"/>
    <property type="match status" value="1"/>
</dbReference>
<dbReference type="EMBL" id="CAJOBA010003097">
    <property type="protein sequence ID" value="CAF3670507.1"/>
    <property type="molecule type" value="Genomic_DNA"/>
</dbReference>
<dbReference type="PANTHER" id="PTHR31655:SF7">
    <property type="entry name" value="PROTEIN FAM78A"/>
    <property type="match status" value="1"/>
</dbReference>
<organism evidence="1 3">
    <name type="scientific">Didymodactylos carnosus</name>
    <dbReference type="NCBI Taxonomy" id="1234261"/>
    <lineage>
        <taxon>Eukaryota</taxon>
        <taxon>Metazoa</taxon>
        <taxon>Spiralia</taxon>
        <taxon>Gnathifera</taxon>
        <taxon>Rotifera</taxon>
        <taxon>Eurotatoria</taxon>
        <taxon>Bdelloidea</taxon>
        <taxon>Philodinida</taxon>
        <taxon>Philodinidae</taxon>
        <taxon>Didymodactylos</taxon>
    </lineage>
</organism>
<dbReference type="EMBL" id="CAJNOK010003096">
    <property type="protein sequence ID" value="CAF0887726.1"/>
    <property type="molecule type" value="Genomic_DNA"/>
</dbReference>
<dbReference type="Proteomes" id="UP000682733">
    <property type="component" value="Unassembled WGS sequence"/>
</dbReference>
<feature type="non-terminal residue" evidence="1">
    <location>
        <position position="1"/>
    </location>
</feature>
<dbReference type="InterPro" id="IPR029638">
    <property type="entry name" value="FAM78"/>
</dbReference>
<dbReference type="Proteomes" id="UP000677228">
    <property type="component" value="Unassembled WGS sequence"/>
</dbReference>
<protein>
    <submittedName>
        <fullName evidence="1">Uncharacterized protein</fullName>
    </submittedName>
</protein>
<name>A0A8S2DAK6_9BILA</name>
<gene>
    <name evidence="1" type="ORF">OVA965_LOCUS8961</name>
    <name evidence="2" type="ORF">TMI583_LOCUS8957</name>
</gene>
<reference evidence="1" key="1">
    <citation type="submission" date="2021-02" db="EMBL/GenBank/DDBJ databases">
        <authorList>
            <person name="Nowell W R."/>
        </authorList>
    </citation>
    <scope>NUCLEOTIDE SEQUENCE</scope>
</reference>
<evidence type="ECO:0000313" key="2">
    <source>
        <dbReference type="EMBL" id="CAF3670507.1"/>
    </source>
</evidence>
<comment type="caution">
    <text evidence="1">The sequence shown here is derived from an EMBL/GenBank/DDBJ whole genome shotgun (WGS) entry which is preliminary data.</text>
</comment>
<evidence type="ECO:0000313" key="1">
    <source>
        <dbReference type="EMBL" id="CAF0887726.1"/>
    </source>
</evidence>
<proteinExistence type="predicted"/>
<accession>A0A8S2DAK6</accession>
<dbReference type="AlphaFoldDB" id="A0A8S2DAK6"/>